<dbReference type="RefSeq" id="WP_373950801.1">
    <property type="nucleotide sequence ID" value="NZ_JBHDLN010000004.1"/>
</dbReference>
<name>A0ABV4UXF1_9BACL</name>
<evidence type="ECO:0000313" key="3">
    <source>
        <dbReference type="Proteomes" id="UP001575622"/>
    </source>
</evidence>
<comment type="caution">
    <text evidence="2">The sequence shown here is derived from an EMBL/GenBank/DDBJ whole genome shotgun (WGS) entry which is preliminary data.</text>
</comment>
<organism evidence="2 3">
    <name type="scientific">Paenibacillus oleatilyticus</name>
    <dbReference type="NCBI Taxonomy" id="2594886"/>
    <lineage>
        <taxon>Bacteria</taxon>
        <taxon>Bacillati</taxon>
        <taxon>Bacillota</taxon>
        <taxon>Bacilli</taxon>
        <taxon>Bacillales</taxon>
        <taxon>Paenibacillaceae</taxon>
        <taxon>Paenibacillus</taxon>
    </lineage>
</organism>
<sequence length="43" mass="5191">MEEQKFYKSKGLTPPKRCPKCREKKWFRSMGIELPDDDLEEES</sequence>
<reference evidence="2 3" key="1">
    <citation type="submission" date="2024-09" db="EMBL/GenBank/DDBJ databases">
        <authorList>
            <person name="Makale K.P.P."/>
            <person name="Makhzoum A."/>
            <person name="Rantong G."/>
            <person name="Rahube T.O."/>
        </authorList>
    </citation>
    <scope>NUCLEOTIDE SEQUENCE [LARGE SCALE GENOMIC DNA]</scope>
    <source>
        <strain evidence="2 3">KM_D13</strain>
    </source>
</reference>
<dbReference type="Proteomes" id="UP001575622">
    <property type="component" value="Unassembled WGS sequence"/>
</dbReference>
<protein>
    <submittedName>
        <fullName evidence="2">Zinc-ribbon domain containing protein</fullName>
    </submittedName>
</protein>
<dbReference type="Pfam" id="PF13451">
    <property type="entry name" value="zf_Tbcl"/>
    <property type="match status" value="1"/>
</dbReference>
<dbReference type="EMBL" id="JBHDLN010000004">
    <property type="protein sequence ID" value="MFB0842360.1"/>
    <property type="molecule type" value="Genomic_DNA"/>
</dbReference>
<dbReference type="InterPro" id="IPR025306">
    <property type="entry name" value="Zn-bnd_dom_prob"/>
</dbReference>
<feature type="domain" description="Probable zinc-binding" evidence="1">
    <location>
        <begin position="2"/>
        <end position="25"/>
    </location>
</feature>
<gene>
    <name evidence="2" type="ORF">ACEU3E_09275</name>
</gene>
<evidence type="ECO:0000259" key="1">
    <source>
        <dbReference type="Pfam" id="PF13451"/>
    </source>
</evidence>
<evidence type="ECO:0000313" key="2">
    <source>
        <dbReference type="EMBL" id="MFB0842360.1"/>
    </source>
</evidence>
<proteinExistence type="predicted"/>
<accession>A0ABV4UXF1</accession>
<keyword evidence="3" id="KW-1185">Reference proteome</keyword>